<dbReference type="SUPFAM" id="SSF53850">
    <property type="entry name" value="Periplasmic binding protein-like II"/>
    <property type="match status" value="1"/>
</dbReference>
<proteinExistence type="predicted"/>
<keyword evidence="3" id="KW-1185">Reference proteome</keyword>
<dbReference type="PANTHER" id="PTHR43649">
    <property type="entry name" value="ARABINOSE-BINDING PROTEIN-RELATED"/>
    <property type="match status" value="1"/>
</dbReference>
<sequence>MHRSTFRATTAFAALTLAAAGCTSAPPSTGGDDDSIRYLVQQPEDPAALELLEEHIAEFEKESGISVELEALPMGNMRTVLQTQLRSGDGPDVFSWGSGPGYAGALAEAGLLYDMTAAYDEYDWPIYDFAKERVTFDGRLIGVPGEMETIGLFYNKTMFADLGIDEPKNLADLKAAAETIRDAGTVPIAASDQEGWQGGHLLSMALSSRIGPDGMDSLLNGETPWDSPDVVAALRIWKDFHEAGYLPESPTSISYDSANSMFYAGKAAMLPTGSWLIGGINRNTDFEVGYIPFPAEDGPGMFSAGLGSGPMISAGSTKTEAALEFVDFLVSPAHGRWTIENMGTIPAYPVDTAKADVSPLFAQVIEDTSRLDDSKNPLGYNIDVLTTDVFNQAMWDGVQAVLTGQQNAEQVAQTLETSFQK</sequence>
<dbReference type="PROSITE" id="PS51257">
    <property type="entry name" value="PROKAR_LIPOPROTEIN"/>
    <property type="match status" value="1"/>
</dbReference>
<dbReference type="Proteomes" id="UP000243528">
    <property type="component" value="Unassembled WGS sequence"/>
</dbReference>
<gene>
    <name evidence="2" type="ORF">CLV30_117104</name>
</gene>
<name>A0A2P8DRG1_9ACTN</name>
<dbReference type="Pfam" id="PF01547">
    <property type="entry name" value="SBP_bac_1"/>
    <property type="match status" value="1"/>
</dbReference>
<accession>A0A2P8DRG1</accession>
<reference evidence="2 3" key="1">
    <citation type="submission" date="2018-03" db="EMBL/GenBank/DDBJ databases">
        <title>Genomic Encyclopedia of Archaeal and Bacterial Type Strains, Phase II (KMG-II): from individual species to whole genera.</title>
        <authorList>
            <person name="Goeker M."/>
        </authorList>
    </citation>
    <scope>NUCLEOTIDE SEQUENCE [LARGE SCALE GENOMIC DNA]</scope>
    <source>
        <strain evidence="2 3">DSM 45211</strain>
    </source>
</reference>
<dbReference type="OrthoDB" id="7937990at2"/>
<dbReference type="Gene3D" id="3.40.190.10">
    <property type="entry name" value="Periplasmic binding protein-like II"/>
    <property type="match status" value="2"/>
</dbReference>
<dbReference type="EMBL" id="PYGE01000017">
    <property type="protein sequence ID" value="PSK99801.1"/>
    <property type="molecule type" value="Genomic_DNA"/>
</dbReference>
<dbReference type="PANTHER" id="PTHR43649:SF12">
    <property type="entry name" value="DIACETYLCHITOBIOSE BINDING PROTEIN DASA"/>
    <property type="match status" value="1"/>
</dbReference>
<evidence type="ECO:0000313" key="2">
    <source>
        <dbReference type="EMBL" id="PSK99801.1"/>
    </source>
</evidence>
<evidence type="ECO:0000256" key="1">
    <source>
        <dbReference type="SAM" id="SignalP"/>
    </source>
</evidence>
<dbReference type="InterPro" id="IPR006059">
    <property type="entry name" value="SBP"/>
</dbReference>
<comment type="caution">
    <text evidence="2">The sequence shown here is derived from an EMBL/GenBank/DDBJ whole genome shotgun (WGS) entry which is preliminary data.</text>
</comment>
<dbReference type="AlphaFoldDB" id="A0A2P8DRG1"/>
<evidence type="ECO:0000313" key="3">
    <source>
        <dbReference type="Proteomes" id="UP000243528"/>
    </source>
</evidence>
<organism evidence="2 3">
    <name type="scientific">Haloactinopolyspora alba</name>
    <dbReference type="NCBI Taxonomy" id="648780"/>
    <lineage>
        <taxon>Bacteria</taxon>
        <taxon>Bacillati</taxon>
        <taxon>Actinomycetota</taxon>
        <taxon>Actinomycetes</taxon>
        <taxon>Jiangellales</taxon>
        <taxon>Jiangellaceae</taxon>
        <taxon>Haloactinopolyspora</taxon>
    </lineage>
</organism>
<feature type="signal peptide" evidence="1">
    <location>
        <begin position="1"/>
        <end position="25"/>
    </location>
</feature>
<dbReference type="InterPro" id="IPR050490">
    <property type="entry name" value="Bact_solute-bd_prot1"/>
</dbReference>
<protein>
    <submittedName>
        <fullName evidence="2">Carbohydrate ABC transporter substrate-binding protein (CUT1 family)</fullName>
    </submittedName>
</protein>
<feature type="chain" id="PRO_5015189514" evidence="1">
    <location>
        <begin position="26"/>
        <end position="421"/>
    </location>
</feature>
<keyword evidence="1" id="KW-0732">Signal</keyword>